<dbReference type="EMBL" id="CAADFR010000284">
    <property type="protein sequence ID" value="VFK46188.1"/>
    <property type="molecule type" value="Genomic_DNA"/>
</dbReference>
<proteinExistence type="predicted"/>
<name>A0A450YXC7_9GAMM</name>
<dbReference type="EMBL" id="CAADFU010000137">
    <property type="protein sequence ID" value="VFK48697.1"/>
    <property type="molecule type" value="Genomic_DNA"/>
</dbReference>
<evidence type="ECO:0000313" key="1">
    <source>
        <dbReference type="EMBL" id="VFK46188.1"/>
    </source>
</evidence>
<organism evidence="1">
    <name type="scientific">Candidatus Kentrum sp. SD</name>
    <dbReference type="NCBI Taxonomy" id="2126332"/>
    <lineage>
        <taxon>Bacteria</taxon>
        <taxon>Pseudomonadati</taxon>
        <taxon>Pseudomonadota</taxon>
        <taxon>Gammaproteobacteria</taxon>
        <taxon>Candidatus Kentrum</taxon>
    </lineage>
</organism>
<gene>
    <name evidence="2" type="ORF">BECKSD772E_GA0070983_11372</name>
    <name evidence="1" type="ORF">BECKSD772F_GA0070984_12842</name>
</gene>
<accession>A0A450YXC7</accession>
<sequence length="90" mass="10587">MDWQRAVSLMFRKNKNSEQTGARARNTPFGAYCYALTNKEHSRTRSVRIYVLFRGDIRGFAALGYFPPKSTNHRRFQIEIFHRYSAPAQQ</sequence>
<protein>
    <submittedName>
        <fullName evidence="1">Uncharacterized protein</fullName>
    </submittedName>
</protein>
<reference evidence="1" key="1">
    <citation type="submission" date="2019-02" db="EMBL/GenBank/DDBJ databases">
        <authorList>
            <person name="Gruber-Vodicka R. H."/>
            <person name="Seah K. B. B."/>
        </authorList>
    </citation>
    <scope>NUCLEOTIDE SEQUENCE</scope>
    <source>
        <strain evidence="2">BECK_S1320</strain>
        <strain evidence="1">BECK_S1321</strain>
    </source>
</reference>
<evidence type="ECO:0000313" key="2">
    <source>
        <dbReference type="EMBL" id="VFK48697.1"/>
    </source>
</evidence>
<dbReference type="AlphaFoldDB" id="A0A450YXC7"/>